<keyword evidence="2" id="KW-1185">Reference proteome</keyword>
<sequence length="87" mass="10070">MEQYTTPLEHPADIARYLTSALGKNKVKEIKFGYRLDKDEPAVKFKIILRFPYNLFARKSVEEQVDAEIARAPLSDQLTAKLLFQIQ</sequence>
<accession>A0A6N8JAW1</accession>
<protein>
    <submittedName>
        <fullName evidence="1">Uncharacterized protein</fullName>
    </submittedName>
</protein>
<comment type="caution">
    <text evidence="1">The sequence shown here is derived from an EMBL/GenBank/DDBJ whole genome shotgun (WGS) entry which is preliminary data.</text>
</comment>
<evidence type="ECO:0000313" key="1">
    <source>
        <dbReference type="EMBL" id="MVT42293.1"/>
    </source>
</evidence>
<gene>
    <name evidence="1" type="ORF">GO495_17005</name>
</gene>
<reference evidence="1 2" key="1">
    <citation type="submission" date="2019-12" db="EMBL/GenBank/DDBJ databases">
        <title>The draft genomic sequence of strain Chitinophaga oryziterrae JCM 16595.</title>
        <authorList>
            <person name="Zhang X."/>
        </authorList>
    </citation>
    <scope>NUCLEOTIDE SEQUENCE [LARGE SCALE GENOMIC DNA]</scope>
    <source>
        <strain evidence="1 2">JCM 16595</strain>
    </source>
</reference>
<dbReference type="EMBL" id="WRXO01000004">
    <property type="protein sequence ID" value="MVT42293.1"/>
    <property type="molecule type" value="Genomic_DNA"/>
</dbReference>
<organism evidence="1 2">
    <name type="scientific">Chitinophaga oryziterrae</name>
    <dbReference type="NCBI Taxonomy" id="1031224"/>
    <lineage>
        <taxon>Bacteria</taxon>
        <taxon>Pseudomonadati</taxon>
        <taxon>Bacteroidota</taxon>
        <taxon>Chitinophagia</taxon>
        <taxon>Chitinophagales</taxon>
        <taxon>Chitinophagaceae</taxon>
        <taxon>Chitinophaga</taxon>
    </lineage>
</organism>
<evidence type="ECO:0000313" key="2">
    <source>
        <dbReference type="Proteomes" id="UP000468388"/>
    </source>
</evidence>
<dbReference type="AlphaFoldDB" id="A0A6N8JAW1"/>
<dbReference type="Proteomes" id="UP000468388">
    <property type="component" value="Unassembled WGS sequence"/>
</dbReference>
<dbReference type="RefSeq" id="WP_157300916.1">
    <property type="nucleotide sequence ID" value="NZ_BAAAZB010000005.1"/>
</dbReference>
<proteinExistence type="predicted"/>
<dbReference type="OrthoDB" id="674949at2"/>
<name>A0A6N8JAW1_9BACT</name>